<evidence type="ECO:0000313" key="3">
    <source>
        <dbReference type="EMBL" id="KAG2388672.1"/>
    </source>
</evidence>
<feature type="compositionally biased region" description="Polar residues" evidence="1">
    <location>
        <begin position="413"/>
        <end position="432"/>
    </location>
</feature>
<dbReference type="Proteomes" id="UP000816034">
    <property type="component" value="Unassembled WGS sequence"/>
</dbReference>
<dbReference type="RefSeq" id="XP_044552664.1">
    <property type="nucleotide sequence ID" value="XM_044686716.1"/>
</dbReference>
<feature type="region of interest" description="Disordered" evidence="1">
    <location>
        <begin position="409"/>
        <end position="432"/>
    </location>
</feature>
<keyword evidence="4" id="KW-1185">Reference proteome</keyword>
<dbReference type="GeneID" id="68092573"/>
<accession>A0AA88GTN0</accession>
<organism evidence="3 4">
    <name type="scientific">Naegleria lovaniensis</name>
    <name type="common">Amoeba</name>
    <dbReference type="NCBI Taxonomy" id="51637"/>
    <lineage>
        <taxon>Eukaryota</taxon>
        <taxon>Discoba</taxon>
        <taxon>Heterolobosea</taxon>
        <taxon>Tetramitia</taxon>
        <taxon>Eutetramitia</taxon>
        <taxon>Vahlkampfiidae</taxon>
        <taxon>Naegleria</taxon>
    </lineage>
</organism>
<evidence type="ECO:0000256" key="1">
    <source>
        <dbReference type="SAM" id="MobiDB-lite"/>
    </source>
</evidence>
<keyword evidence="2" id="KW-0812">Transmembrane</keyword>
<sequence length="432" mass="48317">MLISARVFNVIDDCIKVTAYQNSSYSISDKSNPKYANSVTLKFQNMAQSQNLFIDVVACTDRVVQYELVVTAKDQPIYLIQDSFSVYSVEANEFELYSPKTGQALLTQFDSCDEKSIRDTVSIYAAKGRMPSNQDFDEALSPISTYSLILNQSLVSTDSIYYFKIMGNYDSMPSYYSVFASTLKNDPRPPKVSYKVSRVSESFDDKVPSVYNVELQTPLPANTFYKFVGYALSDQLSSMSQDSEIFRNLNFHTLCAIHAKSNLQVLAEGDSTSKVPLTINVYGDKDYVVNLITRNDKDGQLQQVSTPFIIRKSRESAVSPGGIILIILLILVVLYLGIGSIVKVVKYKARGIDIIPNIGFGKKKRRRSSGEAYDVMDDEPIVGEENSINNPEAYRDNEEEEGVTTIEEDINPFAQQRSSLPPTSQQGYTSII</sequence>
<reference evidence="3 4" key="1">
    <citation type="journal article" date="2018" name="BMC Genomics">
        <title>The genome of Naegleria lovaniensis, the basis for a comparative approach to unravel pathogenicity factors of the human pathogenic amoeba N. fowleri.</title>
        <authorList>
            <person name="Liechti N."/>
            <person name="Schurch N."/>
            <person name="Bruggmann R."/>
            <person name="Wittwer M."/>
        </authorList>
    </citation>
    <scope>NUCLEOTIDE SEQUENCE [LARGE SCALE GENOMIC DNA]</scope>
    <source>
        <strain evidence="3 4">ATCC 30569</strain>
    </source>
</reference>
<evidence type="ECO:0000313" key="4">
    <source>
        <dbReference type="Proteomes" id="UP000816034"/>
    </source>
</evidence>
<feature type="region of interest" description="Disordered" evidence="1">
    <location>
        <begin position="382"/>
        <end position="401"/>
    </location>
</feature>
<feature type="transmembrane region" description="Helical" evidence="2">
    <location>
        <begin position="321"/>
        <end position="342"/>
    </location>
</feature>
<evidence type="ECO:0000256" key="2">
    <source>
        <dbReference type="SAM" id="Phobius"/>
    </source>
</evidence>
<keyword evidence="2" id="KW-0472">Membrane</keyword>
<keyword evidence="2" id="KW-1133">Transmembrane helix</keyword>
<dbReference type="EMBL" id="PYSW02000009">
    <property type="protein sequence ID" value="KAG2388672.1"/>
    <property type="molecule type" value="Genomic_DNA"/>
</dbReference>
<gene>
    <name evidence="3" type="ORF">C9374_000111</name>
</gene>
<protein>
    <submittedName>
        <fullName evidence="3">Uncharacterized protein</fullName>
    </submittedName>
</protein>
<comment type="caution">
    <text evidence="3">The sequence shown here is derived from an EMBL/GenBank/DDBJ whole genome shotgun (WGS) entry which is preliminary data.</text>
</comment>
<dbReference type="AlphaFoldDB" id="A0AA88GTN0"/>
<name>A0AA88GTN0_NAELO</name>
<proteinExistence type="predicted"/>